<keyword evidence="1" id="KW-0812">Transmembrane</keyword>
<name>A0A2C9LUF8_BIOGL</name>
<protein>
    <submittedName>
        <fullName evidence="2">Uncharacterized protein</fullName>
    </submittedName>
</protein>
<dbReference type="KEGG" id="bgt:106076196"/>
<dbReference type="VEuPathDB" id="VectorBase:BGLAX_050616"/>
<evidence type="ECO:0000256" key="1">
    <source>
        <dbReference type="SAM" id="Phobius"/>
    </source>
</evidence>
<feature type="transmembrane region" description="Helical" evidence="1">
    <location>
        <begin position="135"/>
        <end position="156"/>
    </location>
</feature>
<dbReference type="OrthoDB" id="6071417at2759"/>
<dbReference type="EnsemblMetazoa" id="BGLB035056-RA">
    <property type="protein sequence ID" value="BGLB035056-PA"/>
    <property type="gene ID" value="BGLB035056"/>
</dbReference>
<dbReference type="AlphaFoldDB" id="A0A2C9LUF8"/>
<dbReference type="Proteomes" id="UP000076420">
    <property type="component" value="Unassembled WGS sequence"/>
</dbReference>
<evidence type="ECO:0000313" key="2">
    <source>
        <dbReference type="EnsemblMetazoa" id="BGLB035056-PA"/>
    </source>
</evidence>
<keyword evidence="1" id="KW-0472">Membrane</keyword>
<keyword evidence="1" id="KW-1133">Transmembrane helix</keyword>
<accession>A0A2C9LUF8</accession>
<proteinExistence type="predicted"/>
<dbReference type="VEuPathDB" id="VectorBase:BGLB035056"/>
<evidence type="ECO:0000313" key="3">
    <source>
        <dbReference type="Proteomes" id="UP000076420"/>
    </source>
</evidence>
<gene>
    <name evidence="2" type="primary">106076196</name>
</gene>
<organism evidence="2 3">
    <name type="scientific">Biomphalaria glabrata</name>
    <name type="common">Bloodfluke planorb</name>
    <name type="synonym">Freshwater snail</name>
    <dbReference type="NCBI Taxonomy" id="6526"/>
    <lineage>
        <taxon>Eukaryota</taxon>
        <taxon>Metazoa</taxon>
        <taxon>Spiralia</taxon>
        <taxon>Lophotrochozoa</taxon>
        <taxon>Mollusca</taxon>
        <taxon>Gastropoda</taxon>
        <taxon>Heterobranchia</taxon>
        <taxon>Euthyneura</taxon>
        <taxon>Panpulmonata</taxon>
        <taxon>Hygrophila</taxon>
        <taxon>Lymnaeoidea</taxon>
        <taxon>Planorbidae</taxon>
        <taxon>Biomphalaria</taxon>
    </lineage>
</organism>
<reference evidence="2" key="1">
    <citation type="submission" date="2020-05" db="UniProtKB">
        <authorList>
            <consortium name="EnsemblMetazoa"/>
        </authorList>
    </citation>
    <scope>IDENTIFICATION</scope>
    <source>
        <strain evidence="2">BB02</strain>
    </source>
</reference>
<sequence length="157" mass="17558">MDMNSIFSSKYFLEGQTASFDLESPNTRSQPFGTSRLHLDLYKGDKPEYDEVDLISECSYPGAYVPGKFLQICDMTPDASKDTLIWPVSLSGTVRSELEPKQIITGQSSQVSEDVYSQRQVSRRHHRFSLQNPKYFVPLVVCIIVALFALGGLAAVI</sequence>